<dbReference type="PANTHER" id="PTHR21621:SF0">
    <property type="entry name" value="BETA-CITRYLGLUTAMATE SYNTHASE B-RELATED"/>
    <property type="match status" value="1"/>
</dbReference>
<feature type="domain" description="N-acetyltransferase" evidence="4">
    <location>
        <begin position="160"/>
        <end position="310"/>
    </location>
</feature>
<evidence type="ECO:0000313" key="6">
    <source>
        <dbReference type="Proteomes" id="UP000221168"/>
    </source>
</evidence>
<dbReference type="InterPro" id="IPR011761">
    <property type="entry name" value="ATP-grasp"/>
</dbReference>
<dbReference type="GO" id="GO:0046872">
    <property type="term" value="F:metal ion binding"/>
    <property type="evidence" value="ECO:0007669"/>
    <property type="project" value="InterPro"/>
</dbReference>
<dbReference type="PANTHER" id="PTHR21621">
    <property type="entry name" value="RIBOSOMAL PROTEIN S6 MODIFICATION PROTEIN"/>
    <property type="match status" value="1"/>
</dbReference>
<proteinExistence type="predicted"/>
<dbReference type="Gene3D" id="3.30.470.20">
    <property type="entry name" value="ATP-grasp fold, B domain"/>
    <property type="match status" value="2"/>
</dbReference>
<reference evidence="5 6" key="1">
    <citation type="submission" date="2017-10" db="EMBL/GenBank/DDBJ databases">
        <title>Sedimentibacterium mangrovi gen. nov., sp. nov., a novel member of family Phyllobacteriacea isolated from mangrove sediment.</title>
        <authorList>
            <person name="Liao H."/>
            <person name="Tian Y."/>
        </authorList>
    </citation>
    <scope>NUCLEOTIDE SEQUENCE [LARGE SCALE GENOMIC DNA]</scope>
    <source>
        <strain evidence="5 6">X9-2-2</strain>
    </source>
</reference>
<dbReference type="GO" id="GO:0005524">
    <property type="term" value="F:ATP binding"/>
    <property type="evidence" value="ECO:0007669"/>
    <property type="project" value="UniProtKB-UniRule"/>
</dbReference>
<dbReference type="CDD" id="cd04301">
    <property type="entry name" value="NAT_SF"/>
    <property type="match status" value="1"/>
</dbReference>
<keyword evidence="1" id="KW-0547">Nucleotide-binding</keyword>
<comment type="caution">
    <text evidence="5">The sequence shown here is derived from an EMBL/GenBank/DDBJ whole genome shotgun (WGS) entry which is preliminary data.</text>
</comment>
<dbReference type="GO" id="GO:0005737">
    <property type="term" value="C:cytoplasm"/>
    <property type="evidence" value="ECO:0007669"/>
    <property type="project" value="TreeGrafter"/>
</dbReference>
<name>A0A2G1QJW9_9HYPH</name>
<gene>
    <name evidence="5" type="ORF">CSC94_18110</name>
</gene>
<dbReference type="GO" id="GO:0016747">
    <property type="term" value="F:acyltransferase activity, transferring groups other than amino-acyl groups"/>
    <property type="evidence" value="ECO:0007669"/>
    <property type="project" value="InterPro"/>
</dbReference>
<dbReference type="InterPro" id="IPR016181">
    <property type="entry name" value="Acyl_CoA_acyltransferase"/>
</dbReference>
<dbReference type="PROSITE" id="PS50975">
    <property type="entry name" value="ATP_GRASP"/>
    <property type="match status" value="1"/>
</dbReference>
<evidence type="ECO:0000259" key="3">
    <source>
        <dbReference type="PROSITE" id="PS50975"/>
    </source>
</evidence>
<dbReference type="InterPro" id="IPR000182">
    <property type="entry name" value="GNAT_dom"/>
</dbReference>
<dbReference type="SUPFAM" id="SSF55729">
    <property type="entry name" value="Acyl-CoA N-acyltransferases (Nat)"/>
    <property type="match status" value="1"/>
</dbReference>
<evidence type="ECO:0000256" key="1">
    <source>
        <dbReference type="PROSITE-ProRule" id="PRU00409"/>
    </source>
</evidence>
<dbReference type="NCBIfam" id="TIGR03103">
    <property type="entry name" value="trio_acet_GNAT"/>
    <property type="match status" value="1"/>
</dbReference>
<keyword evidence="6" id="KW-1185">Reference proteome</keyword>
<accession>A0A2G1QJW9</accession>
<dbReference type="OrthoDB" id="9803907at2"/>
<dbReference type="InterPro" id="IPR017534">
    <property type="entry name" value="GNAT-acetyltransferase"/>
</dbReference>
<evidence type="ECO:0000256" key="2">
    <source>
        <dbReference type="SAM" id="MobiDB-lite"/>
    </source>
</evidence>
<dbReference type="EMBL" id="PDVP01000014">
    <property type="protein sequence ID" value="PHP65518.1"/>
    <property type="molecule type" value="Genomic_DNA"/>
</dbReference>
<feature type="domain" description="ATP-grasp" evidence="3">
    <location>
        <begin position="379"/>
        <end position="623"/>
    </location>
</feature>
<dbReference type="InterPro" id="IPR013815">
    <property type="entry name" value="ATP_grasp_subdomain_1"/>
</dbReference>
<dbReference type="GO" id="GO:0018169">
    <property type="term" value="F:ribosomal S6-glutamic acid ligase activity"/>
    <property type="evidence" value="ECO:0007669"/>
    <property type="project" value="TreeGrafter"/>
</dbReference>
<dbReference type="SUPFAM" id="SSF56059">
    <property type="entry name" value="Glutathione synthetase ATP-binding domain-like"/>
    <property type="match status" value="1"/>
</dbReference>
<keyword evidence="1" id="KW-0067">ATP-binding</keyword>
<protein>
    <submittedName>
        <fullName evidence="5">N-acetylglutaminylglutamine synthetase</fullName>
    </submittedName>
</protein>
<dbReference type="Gene3D" id="3.40.630.30">
    <property type="match status" value="1"/>
</dbReference>
<feature type="compositionally biased region" description="Basic and acidic residues" evidence="2">
    <location>
        <begin position="59"/>
        <end position="77"/>
    </location>
</feature>
<feature type="region of interest" description="Disordered" evidence="2">
    <location>
        <begin position="1"/>
        <end position="23"/>
    </location>
</feature>
<evidence type="ECO:0000313" key="5">
    <source>
        <dbReference type="EMBL" id="PHP65518.1"/>
    </source>
</evidence>
<organism evidence="5 6">
    <name type="scientific">Zhengella mangrovi</name>
    <dbReference type="NCBI Taxonomy" id="1982044"/>
    <lineage>
        <taxon>Bacteria</taxon>
        <taxon>Pseudomonadati</taxon>
        <taxon>Pseudomonadota</taxon>
        <taxon>Alphaproteobacteria</taxon>
        <taxon>Hyphomicrobiales</taxon>
        <taxon>Notoacmeibacteraceae</taxon>
        <taxon>Zhengella</taxon>
    </lineage>
</organism>
<feature type="region of interest" description="Disordered" evidence="2">
    <location>
        <begin position="38"/>
        <end position="77"/>
    </location>
</feature>
<evidence type="ECO:0000259" key="4">
    <source>
        <dbReference type="PROSITE" id="PS51186"/>
    </source>
</evidence>
<dbReference type="Pfam" id="PF00583">
    <property type="entry name" value="Acetyltransf_1"/>
    <property type="match status" value="1"/>
</dbReference>
<dbReference type="AlphaFoldDB" id="A0A2G1QJW9"/>
<dbReference type="Proteomes" id="UP000221168">
    <property type="component" value="Unassembled WGS sequence"/>
</dbReference>
<dbReference type="Gene3D" id="3.30.1490.20">
    <property type="entry name" value="ATP-grasp fold, A domain"/>
    <property type="match status" value="1"/>
</dbReference>
<dbReference type="PROSITE" id="PS51186">
    <property type="entry name" value="GNAT"/>
    <property type="match status" value="1"/>
</dbReference>
<sequence>MAGPVVRRSCRPHHAPAGLGAVAGRPAGNVAAGACTVSKAPGNRQKGRGQAGAHRLKRLREQGLKPPIEQRESRQEPMKENFALNCGWGRLVFGQTFTDATALAGSLGEELPDRRDIAIYVRDPHVVLAEAPQELFLDPSHTYRLDLSTYRPSHDGSRTFFVRRLTSQSDADAINRIYAARGMVAVPPEFFWSRRDARSITYFVAEDEATGEILGTVTGVDHFRAFNDPERGSSLWCLAVDPQARHPGVGETLVRRLAEHYAARGAAFMDLSVIHSNEQAIRLYEKLGFHRVHFFSLKRKNPINETLFTGPETDQSLNPYARIIVKEARRRGIHVQVLDAGSGFFRLTHGGRTIDCRESLSELTTAVAMSICDDKTVTRRFVEKAGVVVPDQLSASASRGEIEEFLNRHGEVVVKPARGEQGRGVSVGLAAMDDVDRAIGEARSVSDDVLIEACIAGEDLRLVVINYRVVAAAIRRPAMITGDGRSTVRELIDKQSRRRAAATGGESRIPLDAETDRALLRAGFALEDVPPDGEEIQVRKTANLHTGGTIHDVTGVVHPVLVDAAVKAARAISIPVTGIDLMVTSPTRPDYAFIEANERPGLANHEPQPTAERFIDLLFPLSVPAAVRQAVQAG</sequence>
<dbReference type="GO" id="GO:0009432">
    <property type="term" value="P:SOS response"/>
    <property type="evidence" value="ECO:0007669"/>
    <property type="project" value="TreeGrafter"/>
</dbReference>